<organism evidence="1 2">
    <name type="scientific">Candidatus Accumulibacter affinis</name>
    <dbReference type="NCBI Taxonomy" id="2954384"/>
    <lineage>
        <taxon>Bacteria</taxon>
        <taxon>Pseudomonadati</taxon>
        <taxon>Pseudomonadota</taxon>
        <taxon>Betaproteobacteria</taxon>
        <taxon>Candidatus Accumulibacter</taxon>
    </lineage>
</organism>
<dbReference type="Proteomes" id="UP000706151">
    <property type="component" value="Unassembled WGS sequence"/>
</dbReference>
<protein>
    <submittedName>
        <fullName evidence="1">Uncharacterized protein</fullName>
    </submittedName>
</protein>
<comment type="caution">
    <text evidence="1">The sequence shown here is derived from an EMBL/GenBank/DDBJ whole genome shotgun (WGS) entry which is preliminary data.</text>
</comment>
<evidence type="ECO:0000313" key="1">
    <source>
        <dbReference type="EMBL" id="MBK7954664.1"/>
    </source>
</evidence>
<dbReference type="PROSITE" id="PS51257">
    <property type="entry name" value="PROKAR_LIPOPROTEIN"/>
    <property type="match status" value="1"/>
</dbReference>
<dbReference type="AlphaFoldDB" id="A0A935TB03"/>
<evidence type="ECO:0000313" key="2">
    <source>
        <dbReference type="Proteomes" id="UP000706151"/>
    </source>
</evidence>
<proteinExistence type="predicted"/>
<dbReference type="EMBL" id="JADJOT010000009">
    <property type="protein sequence ID" value="MBK7954664.1"/>
    <property type="molecule type" value="Genomic_DNA"/>
</dbReference>
<gene>
    <name evidence="1" type="ORF">IPK02_12305</name>
</gene>
<name>A0A935TB03_9PROT</name>
<sequence>MGKSGKTSRAELAALLVGALLVGLAGCQKQEGPAEKAGKEVDKAAEKVGQQVEKVGNSMQDAARGDKK</sequence>
<reference evidence="1 2" key="1">
    <citation type="submission" date="2020-10" db="EMBL/GenBank/DDBJ databases">
        <title>Connecting structure to function with the recovery of over 1000 high-quality activated sludge metagenome-assembled genomes encoding full-length rRNA genes using long-read sequencing.</title>
        <authorList>
            <person name="Singleton C.M."/>
            <person name="Petriglieri F."/>
            <person name="Kristensen J.M."/>
            <person name="Kirkegaard R.H."/>
            <person name="Michaelsen T.Y."/>
            <person name="Andersen M.H."/>
            <person name="Karst S.M."/>
            <person name="Dueholm M.S."/>
            <person name="Nielsen P.H."/>
            <person name="Albertsen M."/>
        </authorList>
    </citation>
    <scope>NUCLEOTIDE SEQUENCE [LARGE SCALE GENOMIC DNA]</scope>
    <source>
        <strain evidence="1">Fred_18-Q3-R57-64_BAT3C.720</strain>
    </source>
</reference>
<accession>A0A935TB03</accession>